<evidence type="ECO:0000313" key="2">
    <source>
        <dbReference type="EMBL" id="CVL09071.1"/>
    </source>
</evidence>
<dbReference type="AlphaFoldDB" id="A0A1L7UNJ4"/>
<proteinExistence type="predicted"/>
<name>A0A1L7UNJ4_FUSMA</name>
<dbReference type="Proteomes" id="UP000184255">
    <property type="component" value="Unassembled WGS sequence"/>
</dbReference>
<gene>
    <name evidence="2" type="ORF">FMAN_15414</name>
</gene>
<dbReference type="VEuPathDB" id="FungiDB:FMAN_15414"/>
<feature type="compositionally biased region" description="Polar residues" evidence="1">
    <location>
        <begin position="431"/>
        <end position="453"/>
    </location>
</feature>
<protein>
    <submittedName>
        <fullName evidence="2">Uncharacterized protein</fullName>
    </submittedName>
</protein>
<dbReference type="RefSeq" id="XP_041691446.1">
    <property type="nucleotide sequence ID" value="XM_041826135.1"/>
</dbReference>
<feature type="region of interest" description="Disordered" evidence="1">
    <location>
        <begin position="466"/>
        <end position="503"/>
    </location>
</feature>
<keyword evidence="3" id="KW-1185">Reference proteome</keyword>
<organism evidence="2 3">
    <name type="scientific">Fusarium mangiferae</name>
    <name type="common">Mango malformation disease fungus</name>
    <dbReference type="NCBI Taxonomy" id="192010"/>
    <lineage>
        <taxon>Eukaryota</taxon>
        <taxon>Fungi</taxon>
        <taxon>Dikarya</taxon>
        <taxon>Ascomycota</taxon>
        <taxon>Pezizomycotina</taxon>
        <taxon>Sordariomycetes</taxon>
        <taxon>Hypocreomycetidae</taxon>
        <taxon>Hypocreales</taxon>
        <taxon>Nectriaceae</taxon>
        <taxon>Fusarium</taxon>
        <taxon>Fusarium fujikuroi species complex</taxon>
    </lineage>
</organism>
<evidence type="ECO:0000256" key="1">
    <source>
        <dbReference type="SAM" id="MobiDB-lite"/>
    </source>
</evidence>
<accession>A0A1L7UNJ4</accession>
<feature type="compositionally biased region" description="Pro residues" evidence="1">
    <location>
        <begin position="209"/>
        <end position="228"/>
    </location>
</feature>
<evidence type="ECO:0000313" key="3">
    <source>
        <dbReference type="Proteomes" id="UP000184255"/>
    </source>
</evidence>
<feature type="region of interest" description="Disordered" evidence="1">
    <location>
        <begin position="430"/>
        <end position="453"/>
    </location>
</feature>
<comment type="caution">
    <text evidence="2">The sequence shown here is derived from an EMBL/GenBank/DDBJ whole genome shotgun (WGS) entry which is preliminary data.</text>
</comment>
<dbReference type="EMBL" id="FCQH01000030">
    <property type="protein sequence ID" value="CVL09071.1"/>
    <property type="molecule type" value="Genomic_DNA"/>
</dbReference>
<feature type="region of interest" description="Disordered" evidence="1">
    <location>
        <begin position="189"/>
        <end position="233"/>
    </location>
</feature>
<dbReference type="GeneID" id="65094655"/>
<reference evidence="3" key="1">
    <citation type="journal article" date="2016" name="Genome Biol. Evol.">
        <title>Comparative 'omics' of the Fusarium fujikuroi species complex highlights differences in genetic potential and metabolite synthesis.</title>
        <authorList>
            <person name="Niehaus E.-M."/>
            <person name="Muensterkoetter M."/>
            <person name="Proctor R.H."/>
            <person name="Brown D.W."/>
            <person name="Sharon A."/>
            <person name="Idan Y."/>
            <person name="Oren-Young L."/>
            <person name="Sieber C.M."/>
            <person name="Novak O."/>
            <person name="Pencik A."/>
            <person name="Tarkowska D."/>
            <person name="Hromadova K."/>
            <person name="Freeman S."/>
            <person name="Maymon M."/>
            <person name="Elazar M."/>
            <person name="Youssef S.A."/>
            <person name="El-Shabrawy E.S.M."/>
            <person name="Shalaby A.B.A."/>
            <person name="Houterman P."/>
            <person name="Brock N.L."/>
            <person name="Burkhardt I."/>
            <person name="Tsavkelova E.A."/>
            <person name="Dickschat J.S."/>
            <person name="Galuszka P."/>
            <person name="Gueldener U."/>
            <person name="Tudzynski B."/>
        </authorList>
    </citation>
    <scope>NUCLEOTIDE SEQUENCE [LARGE SCALE GENOMIC DNA]</scope>
    <source>
        <strain evidence="3">MRC7560</strain>
    </source>
</reference>
<sequence length="503" mass="56854">MSIVKGTSTLEPSEAQSEHELQILAINFLSLKFKLCYNRQSVRPLYSSTLQSMKKSTLRDFVANIRDDIYSDMKARPQNRETSNHELSLNFSELSQERRCPQNTRFEKMYFEQQAKGNHKAEGVLRELNQSLNLQVDDYSTDLPLQLIAATGIHLSQHCRVLYFDMNSSLPRDCWLIWDRLERLKGALDADTSPQSRWSDLSPRIGQPPSCPPPGSPLALPPTPPQSPPQQQMSKFLSSMQRIEEKVLDIHLGQTKQPAVLVQNDIGYGGIILSLACLRRLLLPDETITTLIEESKQESMLMFILRQIHNLRQLLGLPPMGVDSSVMNLQDYTIEIYNRYCEIHGDIIPIMCLPEREDSLPFILACLDQRTPASLGLANRWKVMSTELAIIFGFFLGCEKRYAFPLHAQKNILLIGTGIARGMYQRPSPANAPTYQASTMQHPTQQSLESDTGSCVDMEDHYQQSWDAQSELESDVNADAQSPSSTLLPVKLSSPGLRSYSQH</sequence>